<dbReference type="EMBL" id="KN822942">
    <property type="protein sequence ID" value="KIO34775.1"/>
    <property type="molecule type" value="Genomic_DNA"/>
</dbReference>
<feature type="region of interest" description="Disordered" evidence="1">
    <location>
        <begin position="74"/>
        <end position="99"/>
    </location>
</feature>
<organism evidence="2 3">
    <name type="scientific">Tulasnella calospora MUT 4182</name>
    <dbReference type="NCBI Taxonomy" id="1051891"/>
    <lineage>
        <taxon>Eukaryota</taxon>
        <taxon>Fungi</taxon>
        <taxon>Dikarya</taxon>
        <taxon>Basidiomycota</taxon>
        <taxon>Agaricomycotina</taxon>
        <taxon>Agaricomycetes</taxon>
        <taxon>Cantharellales</taxon>
        <taxon>Tulasnellaceae</taxon>
        <taxon>Tulasnella</taxon>
    </lineage>
</organism>
<reference evidence="2 3" key="1">
    <citation type="submission" date="2014-04" db="EMBL/GenBank/DDBJ databases">
        <authorList>
            <consortium name="DOE Joint Genome Institute"/>
            <person name="Kuo A."/>
            <person name="Girlanda M."/>
            <person name="Perotto S."/>
            <person name="Kohler A."/>
            <person name="Nagy L.G."/>
            <person name="Floudas D."/>
            <person name="Copeland A."/>
            <person name="Barry K.W."/>
            <person name="Cichocki N."/>
            <person name="Veneault-Fourrey C."/>
            <person name="LaButti K."/>
            <person name="Lindquist E.A."/>
            <person name="Lipzen A."/>
            <person name="Lundell T."/>
            <person name="Morin E."/>
            <person name="Murat C."/>
            <person name="Sun H."/>
            <person name="Tunlid A."/>
            <person name="Henrissat B."/>
            <person name="Grigoriev I.V."/>
            <person name="Hibbett D.S."/>
            <person name="Martin F."/>
            <person name="Nordberg H.P."/>
            <person name="Cantor M.N."/>
            <person name="Hua S.X."/>
        </authorList>
    </citation>
    <scope>NUCLEOTIDE SEQUENCE [LARGE SCALE GENOMIC DNA]</scope>
    <source>
        <strain evidence="2 3">MUT 4182</strain>
    </source>
</reference>
<dbReference type="Proteomes" id="UP000054248">
    <property type="component" value="Unassembled WGS sequence"/>
</dbReference>
<evidence type="ECO:0000313" key="2">
    <source>
        <dbReference type="EMBL" id="KIO34775.1"/>
    </source>
</evidence>
<dbReference type="HOGENOM" id="CLU_059618_0_0_1"/>
<proteinExistence type="predicted"/>
<gene>
    <name evidence="2" type="ORF">M407DRAFT_240572</name>
</gene>
<feature type="region of interest" description="Disordered" evidence="1">
    <location>
        <begin position="18"/>
        <end position="43"/>
    </location>
</feature>
<dbReference type="OrthoDB" id="2570975at2759"/>
<reference evidence="3" key="2">
    <citation type="submission" date="2015-01" db="EMBL/GenBank/DDBJ databases">
        <title>Evolutionary Origins and Diversification of the Mycorrhizal Mutualists.</title>
        <authorList>
            <consortium name="DOE Joint Genome Institute"/>
            <consortium name="Mycorrhizal Genomics Consortium"/>
            <person name="Kohler A."/>
            <person name="Kuo A."/>
            <person name="Nagy L.G."/>
            <person name="Floudas D."/>
            <person name="Copeland A."/>
            <person name="Barry K.W."/>
            <person name="Cichocki N."/>
            <person name="Veneault-Fourrey C."/>
            <person name="LaButti K."/>
            <person name="Lindquist E.A."/>
            <person name="Lipzen A."/>
            <person name="Lundell T."/>
            <person name="Morin E."/>
            <person name="Murat C."/>
            <person name="Riley R."/>
            <person name="Ohm R."/>
            <person name="Sun H."/>
            <person name="Tunlid A."/>
            <person name="Henrissat B."/>
            <person name="Grigoriev I.V."/>
            <person name="Hibbett D.S."/>
            <person name="Martin F."/>
        </authorList>
    </citation>
    <scope>NUCLEOTIDE SEQUENCE [LARGE SCALE GENOMIC DNA]</scope>
    <source>
        <strain evidence="3">MUT 4182</strain>
    </source>
</reference>
<protein>
    <recommendedName>
        <fullName evidence="4">BTB domain-containing protein</fullName>
    </recommendedName>
</protein>
<sequence length="390" mass="42347">MSFASPLQAHHLPLQQQQGNMLSSHHFKSSSESAKASPAQLQKTMVSNTKPLRSHRHRGNSSVSMITGKTAVRAAQEAAARRHPQPYRRSQSPPVKNGMDALSTRLASSLQQTGAQPTSASGDVTFRLPLVLPRPKQTPLVNTDALKEMDPSLLGVSLPLVKDILISRTEGMLRGLASVDIKTARLPPTGMPTEIPLKISSSYTAQTASLPTHLLCVINPTTSHGQLYPVHALVLGAHCARLPPFPVPAHTDSAEAGSSTTFPIVPITLPHAESFPIIFDYLYTKNFARFVSSLIPLPPASTAATTSEDGKPLNPDQKFQRVVEALVQTYSMGALLEKMKFVHGVWSNVFKLGINEEGVWKCMNTAWTALVRALVKAREQQQQQQEKATA</sequence>
<evidence type="ECO:0008006" key="4">
    <source>
        <dbReference type="Google" id="ProtNLM"/>
    </source>
</evidence>
<evidence type="ECO:0000313" key="3">
    <source>
        <dbReference type="Proteomes" id="UP000054248"/>
    </source>
</evidence>
<name>A0A0C3QNI5_9AGAM</name>
<keyword evidence="3" id="KW-1185">Reference proteome</keyword>
<dbReference type="AlphaFoldDB" id="A0A0C3QNI5"/>
<evidence type="ECO:0000256" key="1">
    <source>
        <dbReference type="SAM" id="MobiDB-lite"/>
    </source>
</evidence>
<accession>A0A0C3QNI5</accession>